<dbReference type="InterPro" id="IPR020843">
    <property type="entry name" value="ER"/>
</dbReference>
<evidence type="ECO:0000256" key="6">
    <source>
        <dbReference type="RuleBase" id="RU361277"/>
    </source>
</evidence>
<evidence type="ECO:0000256" key="2">
    <source>
        <dbReference type="ARBA" id="ARBA00008072"/>
    </source>
</evidence>
<dbReference type="PANTHER" id="PTHR42940">
    <property type="entry name" value="ALCOHOL DEHYDROGENASE 1-RELATED"/>
    <property type="match status" value="1"/>
</dbReference>
<evidence type="ECO:0000313" key="8">
    <source>
        <dbReference type="EMBL" id="OZJ03746.1"/>
    </source>
</evidence>
<keyword evidence="5" id="KW-0560">Oxidoreductase</keyword>
<dbReference type="InterPro" id="IPR013154">
    <property type="entry name" value="ADH-like_N"/>
</dbReference>
<evidence type="ECO:0000256" key="3">
    <source>
        <dbReference type="ARBA" id="ARBA00022723"/>
    </source>
</evidence>
<evidence type="ECO:0000256" key="1">
    <source>
        <dbReference type="ARBA" id="ARBA00001947"/>
    </source>
</evidence>
<comment type="caution">
    <text evidence="8">The sequence shown here is derived from an EMBL/GenBank/DDBJ whole genome shotgun (WGS) entry which is preliminary data.</text>
</comment>
<dbReference type="Gene3D" id="3.90.180.10">
    <property type="entry name" value="Medium-chain alcohol dehydrogenases, catalytic domain"/>
    <property type="match status" value="1"/>
</dbReference>
<name>A0A261XZF8_9FUNG</name>
<evidence type="ECO:0000259" key="7">
    <source>
        <dbReference type="SMART" id="SM00829"/>
    </source>
</evidence>
<dbReference type="InterPro" id="IPR013149">
    <property type="entry name" value="ADH-like_C"/>
</dbReference>
<feature type="domain" description="Enoyl reductase (ER)" evidence="7">
    <location>
        <begin position="24"/>
        <end position="345"/>
    </location>
</feature>
<organism evidence="8 9">
    <name type="scientific">Bifiguratus adelaidae</name>
    <dbReference type="NCBI Taxonomy" id="1938954"/>
    <lineage>
        <taxon>Eukaryota</taxon>
        <taxon>Fungi</taxon>
        <taxon>Fungi incertae sedis</taxon>
        <taxon>Mucoromycota</taxon>
        <taxon>Mucoromycotina</taxon>
        <taxon>Endogonomycetes</taxon>
        <taxon>Endogonales</taxon>
        <taxon>Endogonales incertae sedis</taxon>
        <taxon>Bifiguratus</taxon>
    </lineage>
</organism>
<evidence type="ECO:0000313" key="9">
    <source>
        <dbReference type="Proteomes" id="UP000242875"/>
    </source>
</evidence>
<dbReference type="GO" id="GO:0008270">
    <property type="term" value="F:zinc ion binding"/>
    <property type="evidence" value="ECO:0007669"/>
    <property type="project" value="InterPro"/>
</dbReference>
<dbReference type="OrthoDB" id="1560166at2759"/>
<dbReference type="Proteomes" id="UP000242875">
    <property type="component" value="Unassembled WGS sequence"/>
</dbReference>
<reference evidence="8 9" key="1">
    <citation type="journal article" date="2017" name="Mycologia">
        <title>Bifiguratus adelaidae, gen. et sp. nov., a new member of Mucoromycotina in endophytic and soil-dwelling habitats.</title>
        <authorList>
            <person name="Torres-Cruz T.J."/>
            <person name="Billingsley Tobias T.L."/>
            <person name="Almatruk M."/>
            <person name="Hesse C."/>
            <person name="Kuske C.R."/>
            <person name="Desiro A."/>
            <person name="Benucci G.M."/>
            <person name="Bonito G."/>
            <person name="Stajich J.E."/>
            <person name="Dunlap C."/>
            <person name="Arnold A.E."/>
            <person name="Porras-Alfaro A."/>
        </authorList>
    </citation>
    <scope>NUCLEOTIDE SEQUENCE [LARGE SCALE GENOMIC DNA]</scope>
    <source>
        <strain evidence="8 9">AZ0501</strain>
    </source>
</reference>
<comment type="cofactor">
    <cofactor evidence="1 6">
        <name>Zn(2+)</name>
        <dbReference type="ChEBI" id="CHEBI:29105"/>
    </cofactor>
</comment>
<dbReference type="Pfam" id="PF00107">
    <property type="entry name" value="ADH_zinc_N"/>
    <property type="match status" value="1"/>
</dbReference>
<proteinExistence type="inferred from homology"/>
<dbReference type="SMART" id="SM00829">
    <property type="entry name" value="PKS_ER"/>
    <property type="match status" value="1"/>
</dbReference>
<keyword evidence="3 6" id="KW-0479">Metal-binding</keyword>
<dbReference type="Gene3D" id="3.40.50.720">
    <property type="entry name" value="NAD(P)-binding Rossmann-like Domain"/>
    <property type="match status" value="1"/>
</dbReference>
<gene>
    <name evidence="8" type="ORF">BZG36_03066</name>
</gene>
<dbReference type="AlphaFoldDB" id="A0A261XZF8"/>
<dbReference type="Pfam" id="PF08240">
    <property type="entry name" value="ADH_N"/>
    <property type="match status" value="1"/>
</dbReference>
<protein>
    <recommendedName>
        <fullName evidence="7">Enoyl reductase (ER) domain-containing protein</fullName>
    </recommendedName>
</protein>
<dbReference type="InterPro" id="IPR036291">
    <property type="entry name" value="NAD(P)-bd_dom_sf"/>
</dbReference>
<dbReference type="SUPFAM" id="SSF51735">
    <property type="entry name" value="NAD(P)-binding Rossmann-fold domains"/>
    <property type="match status" value="1"/>
</dbReference>
<dbReference type="CDD" id="cd08296">
    <property type="entry name" value="CAD_like"/>
    <property type="match status" value="1"/>
</dbReference>
<dbReference type="PROSITE" id="PS00059">
    <property type="entry name" value="ADH_ZINC"/>
    <property type="match status" value="1"/>
</dbReference>
<dbReference type="GO" id="GO:0004022">
    <property type="term" value="F:alcohol dehydrogenase (NAD+) activity"/>
    <property type="evidence" value="ECO:0007669"/>
    <property type="project" value="TreeGrafter"/>
</dbReference>
<dbReference type="InterPro" id="IPR011032">
    <property type="entry name" value="GroES-like_sf"/>
</dbReference>
<dbReference type="PANTHER" id="PTHR42940:SF7">
    <property type="entry name" value="ALCOHOL DEHYDROGENASE-LIKE N-TERMINAL DOMAIN-CONTAINING PROTEIN"/>
    <property type="match status" value="1"/>
</dbReference>
<keyword evidence="9" id="KW-1185">Reference proteome</keyword>
<dbReference type="SUPFAM" id="SSF50129">
    <property type="entry name" value="GroES-like"/>
    <property type="match status" value="1"/>
</dbReference>
<evidence type="ECO:0000256" key="4">
    <source>
        <dbReference type="ARBA" id="ARBA00022833"/>
    </source>
</evidence>
<dbReference type="GO" id="GO:0005737">
    <property type="term" value="C:cytoplasm"/>
    <property type="evidence" value="ECO:0007669"/>
    <property type="project" value="TreeGrafter"/>
</dbReference>
<evidence type="ECO:0000256" key="5">
    <source>
        <dbReference type="ARBA" id="ARBA00023002"/>
    </source>
</evidence>
<dbReference type="InterPro" id="IPR002328">
    <property type="entry name" value="ADH_Zn_CS"/>
</dbReference>
<dbReference type="EMBL" id="MVBO01000070">
    <property type="protein sequence ID" value="OZJ03746.1"/>
    <property type="molecule type" value="Genomic_DNA"/>
</dbReference>
<comment type="similarity">
    <text evidence="2 6">Belongs to the zinc-containing alcohol dehydrogenase family.</text>
</comment>
<sequence>MAGWDILFSIMTTYKAAQFGQKNGKLELVDKQIPKPGPGEVVVKMEACGVCHSDSFTEVGAYGNSFPRVPGHEIVGTVYDVGSDVPKEFKKGVRVGSGWNGGYCGQCKQCRCGNFSTCGENFVNGITFDGGYQEYAILRQEALCFVPDGMDPAEAAPLLCAGITVYNSMRHVDHIMPGDMCVVKGIGGLGHLAIQFSNKFGYKTVAVSSGSKKKDLAMKLGTHEYIDSSAENAVDKIQKMGGAKMIVVTAIGGDVEGMVNALGLDGTMLIVAVITEPVKVNTLHLLQCRAAVKGWLSGSACDSQDCLNFAQLTQCRPMIQKYPLKDAQKAYDAMMKGEARFRSVLVFE</sequence>
<accession>A0A261XZF8</accession>
<keyword evidence="4 6" id="KW-0862">Zinc</keyword>